<evidence type="ECO:0000313" key="5">
    <source>
        <dbReference type="EMBL" id="BBB26373.1"/>
    </source>
</evidence>
<keyword evidence="1" id="KW-0346">Stress response</keyword>
<organism evidence="5 6">
    <name type="scientific">Amphritea japonica ATCC BAA-1530</name>
    <dbReference type="NCBI Taxonomy" id="1278309"/>
    <lineage>
        <taxon>Bacteria</taxon>
        <taxon>Pseudomonadati</taxon>
        <taxon>Pseudomonadota</taxon>
        <taxon>Gammaproteobacteria</taxon>
        <taxon>Oceanospirillales</taxon>
        <taxon>Oceanospirillaceae</taxon>
        <taxon>Amphritea</taxon>
    </lineage>
</organism>
<evidence type="ECO:0000256" key="3">
    <source>
        <dbReference type="RuleBase" id="RU003616"/>
    </source>
</evidence>
<dbReference type="InterPro" id="IPR008978">
    <property type="entry name" value="HSP20-like_chaperone"/>
</dbReference>
<sequence length="139" mass="15727">MRQFDLTPLYRSAIGFDRLASMIDDASRNEQAQNSYPPYNIELISEHAYRITMAVAGFDKSEVSINTEHGMLTVSGSKKADETERQYLHQGIAARGFERKFQLADHVRVTDASMENGLLHVELIQEIPEAMKPRAITIN</sequence>
<dbReference type="InterPro" id="IPR002068">
    <property type="entry name" value="A-crystallin/Hsp20_dom"/>
</dbReference>
<reference evidence="5 6" key="1">
    <citation type="journal article" date="2008" name="Int. J. Syst. Evol. Microbiol.">
        <title>Amphritea japonica sp. nov. and Amphritea balenae sp. nov., isolated from the sediment adjacent to sperm whale carcasses off Kagoshima, Japan.</title>
        <authorList>
            <person name="Miyazaki M."/>
            <person name="Nogi Y."/>
            <person name="Fujiwara Y."/>
            <person name="Kawato M."/>
            <person name="Nagahama T."/>
            <person name="Kubokawa K."/>
            <person name="Horikoshi K."/>
        </authorList>
    </citation>
    <scope>NUCLEOTIDE SEQUENCE [LARGE SCALE GENOMIC DNA]</scope>
    <source>
        <strain evidence="5 6">ATCC BAA-1530</strain>
    </source>
</reference>
<dbReference type="RefSeq" id="WP_019622301.1">
    <property type="nucleotide sequence ID" value="NZ_AP014545.1"/>
</dbReference>
<feature type="domain" description="SHSP" evidence="4">
    <location>
        <begin position="30"/>
        <end position="139"/>
    </location>
</feature>
<dbReference type="InterPro" id="IPR037913">
    <property type="entry name" value="ACD_IbpA/B"/>
</dbReference>
<dbReference type="EMBL" id="AP014545">
    <property type="protein sequence ID" value="BBB26373.1"/>
    <property type="molecule type" value="Genomic_DNA"/>
</dbReference>
<dbReference type="CDD" id="cd06470">
    <property type="entry name" value="ACD_IbpA-B_like"/>
    <property type="match status" value="1"/>
</dbReference>
<evidence type="ECO:0000256" key="1">
    <source>
        <dbReference type="ARBA" id="ARBA00023016"/>
    </source>
</evidence>
<evidence type="ECO:0000259" key="4">
    <source>
        <dbReference type="PROSITE" id="PS01031"/>
    </source>
</evidence>
<name>A0A7R6P387_9GAMM</name>
<dbReference type="AlphaFoldDB" id="A0A7R6P387"/>
<evidence type="ECO:0000256" key="2">
    <source>
        <dbReference type="PROSITE-ProRule" id="PRU00285"/>
    </source>
</evidence>
<dbReference type="KEGG" id="ajp:AMJAP_1779"/>
<comment type="similarity">
    <text evidence="2 3">Belongs to the small heat shock protein (HSP20) family.</text>
</comment>
<evidence type="ECO:0000313" key="6">
    <source>
        <dbReference type="Proteomes" id="UP000595663"/>
    </source>
</evidence>
<dbReference type="Proteomes" id="UP000595663">
    <property type="component" value="Chromosome"/>
</dbReference>
<accession>A0A7R6P387</accession>
<dbReference type="OrthoDB" id="6871152at2"/>
<dbReference type="SUPFAM" id="SSF49764">
    <property type="entry name" value="HSP20-like chaperones"/>
    <property type="match status" value="1"/>
</dbReference>
<dbReference type="PANTHER" id="PTHR47062">
    <property type="match status" value="1"/>
</dbReference>
<dbReference type="Pfam" id="PF00011">
    <property type="entry name" value="HSP20"/>
    <property type="match status" value="1"/>
</dbReference>
<protein>
    <submittedName>
        <fullName evidence="5">Molecular chaperone IbpA</fullName>
    </submittedName>
</protein>
<keyword evidence="6" id="KW-1185">Reference proteome</keyword>
<dbReference type="PROSITE" id="PS01031">
    <property type="entry name" value="SHSP"/>
    <property type="match status" value="1"/>
</dbReference>
<proteinExistence type="inferred from homology"/>
<dbReference type="Gene3D" id="2.60.40.790">
    <property type="match status" value="1"/>
</dbReference>
<dbReference type="PANTHER" id="PTHR47062:SF1">
    <property type="entry name" value="SMALL HEAT SHOCK PROTEIN IBPA"/>
    <property type="match status" value="1"/>
</dbReference>
<gene>
    <name evidence="5" type="primary">ibpA</name>
    <name evidence="5" type="ORF">AMJAP_1779</name>
</gene>